<accession>A0A835V6V6</accession>
<dbReference type="OrthoDB" id="72892at2759"/>
<evidence type="ECO:0000313" key="4">
    <source>
        <dbReference type="Proteomes" id="UP000636800"/>
    </source>
</evidence>
<comment type="similarity">
    <text evidence="1">Belongs to the sulfotransferase 1 family.</text>
</comment>
<comment type="caution">
    <text evidence="3">The sequence shown here is derived from an EMBL/GenBank/DDBJ whole genome shotgun (WGS) entry which is preliminary data.</text>
</comment>
<dbReference type="EMBL" id="JADCNL010000004">
    <property type="protein sequence ID" value="KAG0485261.1"/>
    <property type="molecule type" value="Genomic_DNA"/>
</dbReference>
<dbReference type="InterPro" id="IPR027417">
    <property type="entry name" value="P-loop_NTPase"/>
</dbReference>
<organism evidence="3 4">
    <name type="scientific">Vanilla planifolia</name>
    <name type="common">Vanilla</name>
    <dbReference type="NCBI Taxonomy" id="51239"/>
    <lineage>
        <taxon>Eukaryota</taxon>
        <taxon>Viridiplantae</taxon>
        <taxon>Streptophyta</taxon>
        <taxon>Embryophyta</taxon>
        <taxon>Tracheophyta</taxon>
        <taxon>Spermatophyta</taxon>
        <taxon>Magnoliopsida</taxon>
        <taxon>Liliopsida</taxon>
        <taxon>Asparagales</taxon>
        <taxon>Orchidaceae</taxon>
        <taxon>Vanilloideae</taxon>
        <taxon>Vanilleae</taxon>
        <taxon>Vanilla</taxon>
    </lineage>
</organism>
<dbReference type="PANTHER" id="PTHR32175:SF26">
    <property type="entry name" value="PROTEIN, PUTATIVE, EXPRESSED-RELATED"/>
    <property type="match status" value="1"/>
</dbReference>
<dbReference type="Gene3D" id="3.40.50.300">
    <property type="entry name" value="P-loop containing nucleotide triphosphate hydrolases"/>
    <property type="match status" value="1"/>
</dbReference>
<evidence type="ECO:0000259" key="2">
    <source>
        <dbReference type="Pfam" id="PF00685"/>
    </source>
</evidence>
<sequence>MPVSLYAIVSMQRSGSKWFEALLNSHENIRSHGEIFYNFDRKCNMTVITTVLDRVYSLNWNVSTFRRKRNKCLAAVGFKWMLNQGIRDNHEGIVDYFNRRGISAILLLRKNLLRRLVSVKANKQDGHDNLLNGTHKAHVSSKEEAQILASYKPKLDVKRLIPTLEHMERLAADTLEYFKSTRHIVVYYEDLVQNQTEKMMDVLKFLRAPHRSLVSGHVKIHTRPLEEQIANWRAVVKGIQDNHDEIVDYFNRNGVSAILVLRRNHLQPLAQILATYRPELNVKSLIPTLEHMEKLAADTLEYFKSTRHNVVYYEDLVGNQIVRKPLMHA</sequence>
<dbReference type="PANTHER" id="PTHR32175">
    <property type="entry name" value="PROTEIN, PUTATIVE, EXPRESSED-RELATED"/>
    <property type="match status" value="1"/>
</dbReference>
<dbReference type="GO" id="GO:0008146">
    <property type="term" value="F:sulfotransferase activity"/>
    <property type="evidence" value="ECO:0007669"/>
    <property type="project" value="InterPro"/>
</dbReference>
<proteinExistence type="inferred from homology"/>
<dbReference type="EC" id="2.8.2.-" evidence="1"/>
<feature type="domain" description="Sulfotransferase" evidence="2">
    <location>
        <begin position="8"/>
        <end position="209"/>
    </location>
</feature>
<evidence type="ECO:0000256" key="1">
    <source>
        <dbReference type="RuleBase" id="RU361155"/>
    </source>
</evidence>
<evidence type="ECO:0000313" key="3">
    <source>
        <dbReference type="EMBL" id="KAG0485261.1"/>
    </source>
</evidence>
<reference evidence="3 4" key="1">
    <citation type="journal article" date="2020" name="Nat. Food">
        <title>A phased Vanilla planifolia genome enables genetic improvement of flavour and production.</title>
        <authorList>
            <person name="Hasing T."/>
            <person name="Tang H."/>
            <person name="Brym M."/>
            <person name="Khazi F."/>
            <person name="Huang T."/>
            <person name="Chambers A.H."/>
        </authorList>
    </citation>
    <scope>NUCLEOTIDE SEQUENCE [LARGE SCALE GENOMIC DNA]</scope>
    <source>
        <tissue evidence="3">Leaf</tissue>
    </source>
</reference>
<dbReference type="SUPFAM" id="SSF52540">
    <property type="entry name" value="P-loop containing nucleoside triphosphate hydrolases"/>
    <property type="match status" value="1"/>
</dbReference>
<keyword evidence="1" id="KW-0808">Transferase</keyword>
<gene>
    <name evidence="3" type="ORF">HPP92_009340</name>
</gene>
<dbReference type="Proteomes" id="UP000636800">
    <property type="component" value="Unassembled WGS sequence"/>
</dbReference>
<dbReference type="Pfam" id="PF00685">
    <property type="entry name" value="Sulfotransfer_1"/>
    <property type="match status" value="1"/>
</dbReference>
<keyword evidence="4" id="KW-1185">Reference proteome</keyword>
<dbReference type="AlphaFoldDB" id="A0A835V6V6"/>
<dbReference type="InterPro" id="IPR000863">
    <property type="entry name" value="Sulfotransferase_dom"/>
</dbReference>
<protein>
    <recommendedName>
        <fullName evidence="1">Sulfotransferase</fullName>
        <ecNumber evidence="1">2.8.2.-</ecNumber>
    </recommendedName>
</protein>
<name>A0A835V6V6_VANPL</name>
<dbReference type="InterPro" id="IPR052796">
    <property type="entry name" value="Nod_factor_sulfotransferase"/>
</dbReference>